<reference evidence="7" key="1">
    <citation type="submission" date="2020-01" db="EMBL/GenBank/DDBJ databases">
        <title>Characterization of the mitochondrial genome of Diaporthe sp.</title>
        <authorList>
            <person name="Wang X."/>
        </authorList>
    </citation>
    <scope>NUCLEOTIDE SEQUENCE</scope>
</reference>
<dbReference type="GO" id="GO:0004519">
    <property type="term" value="F:endonuclease activity"/>
    <property type="evidence" value="ECO:0007669"/>
    <property type="project" value="UniProtKB-KW"/>
</dbReference>
<gene>
    <name evidence="7" type="primary">orf310</name>
</gene>
<evidence type="ECO:0000259" key="6">
    <source>
        <dbReference type="SMART" id="SM00496"/>
    </source>
</evidence>
<geneLocation type="mitochondrion" evidence="7"/>
<evidence type="ECO:0000256" key="1">
    <source>
        <dbReference type="ARBA" id="ARBA00010045"/>
    </source>
</evidence>
<keyword evidence="7" id="KW-0496">Mitochondrion</keyword>
<dbReference type="InterPro" id="IPR006350">
    <property type="entry name" value="Intron_endoG1"/>
</dbReference>
<dbReference type="InterPro" id="IPR000305">
    <property type="entry name" value="GIY-YIG_endonuc"/>
</dbReference>
<dbReference type="CDD" id="cd10445">
    <property type="entry name" value="GIY-YIG_bI1_like"/>
    <property type="match status" value="1"/>
</dbReference>
<dbReference type="NCBIfam" id="TIGR01453">
    <property type="entry name" value="grpIintron_endo"/>
    <property type="match status" value="1"/>
</dbReference>
<dbReference type="GO" id="GO:0003677">
    <property type="term" value="F:DNA binding"/>
    <property type="evidence" value="ECO:0007669"/>
    <property type="project" value="InterPro"/>
</dbReference>
<evidence type="ECO:0000259" key="5">
    <source>
        <dbReference type="SMART" id="SM00465"/>
    </source>
</evidence>
<evidence type="ECO:0000256" key="4">
    <source>
        <dbReference type="ARBA" id="ARBA00022801"/>
    </source>
</evidence>
<name>A0A8K1ZR92_9PEZI</name>
<comment type="similarity">
    <text evidence="1">To endonucleases of group I introns of fungi and phage.</text>
</comment>
<feature type="domain" description="Nuclease associated modular" evidence="6">
    <location>
        <begin position="196"/>
        <end position="212"/>
    </location>
</feature>
<dbReference type="SMART" id="SM00465">
    <property type="entry name" value="GIYc"/>
    <property type="match status" value="1"/>
</dbReference>
<evidence type="ECO:0000256" key="3">
    <source>
        <dbReference type="ARBA" id="ARBA00022759"/>
    </source>
</evidence>
<organism evidence="7">
    <name type="scientific">Diaporthe sp</name>
    <dbReference type="NCBI Taxonomy" id="1756133"/>
    <lineage>
        <taxon>Eukaryota</taxon>
        <taxon>Fungi</taxon>
        <taxon>Dikarya</taxon>
        <taxon>Ascomycota</taxon>
        <taxon>Pezizomycotina</taxon>
        <taxon>Sordariomycetes</taxon>
        <taxon>Sordariomycetidae</taxon>
        <taxon>Diaporthales</taxon>
        <taxon>Diaporthaceae</taxon>
        <taxon>Diaporthe</taxon>
    </lineage>
</organism>
<feature type="domain" description="Nuclease associated modular" evidence="6">
    <location>
        <begin position="237"/>
        <end position="253"/>
    </location>
</feature>
<dbReference type="Pfam" id="PF07453">
    <property type="entry name" value="NUMOD1"/>
    <property type="match status" value="1"/>
</dbReference>
<dbReference type="InterPro" id="IPR035901">
    <property type="entry name" value="GIY-YIG_endonuc_sf"/>
</dbReference>
<dbReference type="SUPFAM" id="SSF82771">
    <property type="entry name" value="GIY-YIG endonuclease"/>
    <property type="match status" value="1"/>
</dbReference>
<dbReference type="InterPro" id="IPR003647">
    <property type="entry name" value="Intron_nuc_1_rpt"/>
</dbReference>
<keyword evidence="3" id="KW-0255">Endonuclease</keyword>
<dbReference type="InterPro" id="IPR010896">
    <property type="entry name" value="NUMOD1"/>
</dbReference>
<dbReference type="Pfam" id="PF01541">
    <property type="entry name" value="GIY-YIG"/>
    <property type="match status" value="1"/>
</dbReference>
<dbReference type="EMBL" id="MN922285">
    <property type="protein sequence ID" value="UHB41932.1"/>
    <property type="molecule type" value="Genomic_DNA"/>
</dbReference>
<sequence length="310" mass="35320">MNSVPAQKCSNHNKVNQSLTFYLFPVYNYIKVRAYSTSSSKDAKNSDIDQFIPAAIYEDAFGMKKEILKDNAGKVGIYMFTNKLTGDIYVGQSIDLRKRFLNYFNLSYLSRRNELIISRAIIKYGYSNFSVTILEYCDKCDLDVREQHYFDTLNPQYNIQKVAGGSSKGLILSEETKNKISQALKGVYIGDKAYWYGRSMSAATKEIMSSTRKAELNPLYGKSHSEASKELMRQKALGRKYSEETKLLMSSKRGNPVYIYEKCTTEGFELIGSFVSARKAGKFLGISGSTILSYMKSKKVFKDRYKFLSK</sequence>
<evidence type="ECO:0000256" key="2">
    <source>
        <dbReference type="ARBA" id="ARBA00022722"/>
    </source>
</evidence>
<dbReference type="GO" id="GO:0016787">
    <property type="term" value="F:hydrolase activity"/>
    <property type="evidence" value="ECO:0007669"/>
    <property type="project" value="UniProtKB-KW"/>
</dbReference>
<feature type="domain" description="Nuclease associated modular" evidence="6">
    <location>
        <begin position="168"/>
        <end position="184"/>
    </location>
</feature>
<evidence type="ECO:0000313" key="7">
    <source>
        <dbReference type="EMBL" id="UHB41932.1"/>
    </source>
</evidence>
<dbReference type="Gene3D" id="3.40.1440.10">
    <property type="entry name" value="GIY-YIG endonuclease"/>
    <property type="match status" value="1"/>
</dbReference>
<keyword evidence="4" id="KW-0378">Hydrolase</keyword>
<dbReference type="SMART" id="SM00496">
    <property type="entry name" value="IENR2"/>
    <property type="match status" value="4"/>
</dbReference>
<dbReference type="SUPFAM" id="SSF64496">
    <property type="entry name" value="DNA-binding domain of intron-encoded endonucleases"/>
    <property type="match status" value="2"/>
</dbReference>
<accession>A0A8K1ZR92</accession>
<protein>
    <recommendedName>
        <fullName evidence="8">GIY-YIG endonuclease</fullName>
    </recommendedName>
</protein>
<evidence type="ECO:0008006" key="8">
    <source>
        <dbReference type="Google" id="ProtNLM"/>
    </source>
</evidence>
<feature type="domain" description="Nuclease associated modular" evidence="6">
    <location>
        <begin position="220"/>
        <end position="236"/>
    </location>
</feature>
<dbReference type="AlphaFoldDB" id="A0A8K1ZR92"/>
<feature type="domain" description="GIY-YIG" evidence="5">
    <location>
        <begin position="74"/>
        <end position="163"/>
    </location>
</feature>
<keyword evidence="2" id="KW-0540">Nuclease</keyword>
<dbReference type="InterPro" id="IPR003611">
    <property type="entry name" value="NUMOD3"/>
</dbReference>
<proteinExistence type="predicted"/>
<dbReference type="SMART" id="SM00497">
    <property type="entry name" value="IENR1"/>
    <property type="match status" value="1"/>
</dbReference>
<dbReference type="Pfam" id="PF07460">
    <property type="entry name" value="NUMOD3"/>
    <property type="match status" value="2"/>
</dbReference>